<organism evidence="1 2">
    <name type="scientific">Glutamicibacter protophormiae</name>
    <name type="common">Brevibacterium protophormiae</name>
    <dbReference type="NCBI Taxonomy" id="37930"/>
    <lineage>
        <taxon>Bacteria</taxon>
        <taxon>Bacillati</taxon>
        <taxon>Actinomycetota</taxon>
        <taxon>Actinomycetes</taxon>
        <taxon>Micrococcales</taxon>
        <taxon>Micrococcaceae</taxon>
        <taxon>Glutamicibacter</taxon>
    </lineage>
</organism>
<dbReference type="PANTHER" id="PTHR10151:SF120">
    <property type="entry name" value="BIS(5'-ADENOSYL)-TRIPHOSPHATASE"/>
    <property type="match status" value="1"/>
</dbReference>
<evidence type="ECO:0000313" key="1">
    <source>
        <dbReference type="EMBL" id="MBP2397083.1"/>
    </source>
</evidence>
<dbReference type="Gene3D" id="3.40.720.10">
    <property type="entry name" value="Alkaline Phosphatase, subunit A"/>
    <property type="match status" value="1"/>
</dbReference>
<protein>
    <submittedName>
        <fullName evidence="1">AlkP superfamily pyrophosphatase or phosphodiesterase</fullName>
    </submittedName>
</protein>
<gene>
    <name evidence="1" type="ORF">JOF39_000164</name>
</gene>
<proteinExistence type="predicted"/>
<keyword evidence="2" id="KW-1185">Reference proteome</keyword>
<comment type="caution">
    <text evidence="1">The sequence shown here is derived from an EMBL/GenBank/DDBJ whole genome shotgun (WGS) entry which is preliminary data.</text>
</comment>
<dbReference type="Proteomes" id="UP001195422">
    <property type="component" value="Unassembled WGS sequence"/>
</dbReference>
<dbReference type="EMBL" id="JAGIOJ010000001">
    <property type="protein sequence ID" value="MBP2397083.1"/>
    <property type="molecule type" value="Genomic_DNA"/>
</dbReference>
<dbReference type="PANTHER" id="PTHR10151">
    <property type="entry name" value="ECTONUCLEOTIDE PYROPHOSPHATASE/PHOSPHODIESTERASE"/>
    <property type="match status" value="1"/>
</dbReference>
<dbReference type="Pfam" id="PF01663">
    <property type="entry name" value="Phosphodiest"/>
    <property type="match status" value="1"/>
</dbReference>
<dbReference type="InterPro" id="IPR002591">
    <property type="entry name" value="Phosphodiest/P_Trfase"/>
</dbReference>
<dbReference type="InterPro" id="IPR017850">
    <property type="entry name" value="Alkaline_phosphatase_core_sf"/>
</dbReference>
<dbReference type="SUPFAM" id="SSF53649">
    <property type="entry name" value="Alkaline phosphatase-like"/>
    <property type="match status" value="1"/>
</dbReference>
<accession>A0ABS4XKQ1</accession>
<name>A0ABS4XKQ1_GLUPR</name>
<sequence>MKPKIVLVGIDGLRIDLARGTGAMPTLDAVIGQGVFTPLRMDVPTLSGPGWSTLLTGSTHAEHAVQDNRFVGHRLLHRPDLLSRAYFADQSTTTLAAAGWPPLVDPADAGPVIWQRREQQRSGHHTVISRDGETYGYQVVDAVIADHAVEVLAAKGPDVSFIYFCDADDEGHVYGPHSQQYAAAMGRVENHLSRIKQAIEHRIENHDEDWYLVLTTDHGHVDAGGHGAGSEVERASFVAATRFGSSLAHWPRELEPHQLVPLLLSCREAGGMDCEVNETRALAASV</sequence>
<evidence type="ECO:0000313" key="2">
    <source>
        <dbReference type="Proteomes" id="UP001195422"/>
    </source>
</evidence>
<dbReference type="RefSeq" id="WP_188949404.1">
    <property type="nucleotide sequence ID" value="NZ_BMPH01000014.1"/>
</dbReference>
<reference evidence="1 2" key="1">
    <citation type="submission" date="2021-03" db="EMBL/GenBank/DDBJ databases">
        <title>Sequencing the genomes of 1000 actinobacteria strains.</title>
        <authorList>
            <person name="Klenk H.-P."/>
        </authorList>
    </citation>
    <scope>NUCLEOTIDE SEQUENCE [LARGE SCALE GENOMIC DNA]</scope>
    <source>
        <strain evidence="1 2">DSM 20168</strain>
    </source>
</reference>